<feature type="compositionally biased region" description="Basic and acidic residues" evidence="7">
    <location>
        <begin position="689"/>
        <end position="700"/>
    </location>
</feature>
<dbReference type="InterPro" id="IPR014001">
    <property type="entry name" value="Helicase_ATP-bd"/>
</dbReference>
<feature type="compositionally biased region" description="Basic and acidic residues" evidence="7">
    <location>
        <begin position="666"/>
        <end position="680"/>
    </location>
</feature>
<organism evidence="10 11">
    <name type="scientific">Roseivivax halodurans JCM 10272</name>
    <dbReference type="NCBI Taxonomy" id="1449350"/>
    <lineage>
        <taxon>Bacteria</taxon>
        <taxon>Pseudomonadati</taxon>
        <taxon>Pseudomonadota</taxon>
        <taxon>Alphaproteobacteria</taxon>
        <taxon>Rhodobacterales</taxon>
        <taxon>Roseobacteraceae</taxon>
        <taxon>Roseivivax</taxon>
    </lineage>
</organism>
<dbReference type="InterPro" id="IPR012677">
    <property type="entry name" value="Nucleotide-bd_a/b_plait_sf"/>
</dbReference>
<gene>
    <name evidence="10" type="ORF">OCH239_17725</name>
</gene>
<dbReference type="CDD" id="cd12252">
    <property type="entry name" value="RRM_DbpA"/>
    <property type="match status" value="1"/>
</dbReference>
<dbReference type="InterPro" id="IPR027417">
    <property type="entry name" value="P-loop_NTPase"/>
</dbReference>
<dbReference type="SMART" id="SM00490">
    <property type="entry name" value="HELICc"/>
    <property type="match status" value="1"/>
</dbReference>
<dbReference type="CDD" id="cd18787">
    <property type="entry name" value="SF2_C_DEAD"/>
    <property type="match status" value="1"/>
</dbReference>
<evidence type="ECO:0000256" key="2">
    <source>
        <dbReference type="ARBA" id="ARBA00022801"/>
    </source>
</evidence>
<evidence type="ECO:0000256" key="5">
    <source>
        <dbReference type="ARBA" id="ARBA00038437"/>
    </source>
</evidence>
<dbReference type="PROSITE" id="PS00039">
    <property type="entry name" value="DEAD_ATP_HELICASE"/>
    <property type="match status" value="1"/>
</dbReference>
<dbReference type="GO" id="GO:0005829">
    <property type="term" value="C:cytosol"/>
    <property type="evidence" value="ECO:0007669"/>
    <property type="project" value="TreeGrafter"/>
</dbReference>
<dbReference type="InterPro" id="IPR000629">
    <property type="entry name" value="RNA-helicase_DEAD-box_CS"/>
</dbReference>
<feature type="compositionally biased region" description="Basic and acidic residues" evidence="7">
    <location>
        <begin position="718"/>
        <end position="727"/>
    </location>
</feature>
<keyword evidence="2 6" id="KW-0378">Hydrolase</keyword>
<dbReference type="PROSITE" id="PS51192">
    <property type="entry name" value="HELICASE_ATP_BIND_1"/>
    <property type="match status" value="1"/>
</dbReference>
<proteinExistence type="inferred from homology"/>
<comment type="similarity">
    <text evidence="5 6">Belongs to the DEAD box helicase family.</text>
</comment>
<dbReference type="OrthoDB" id="9805696at2"/>
<dbReference type="CDD" id="cd00268">
    <property type="entry name" value="DEADc"/>
    <property type="match status" value="1"/>
</dbReference>
<keyword evidence="3 6" id="KW-0347">Helicase</keyword>
<dbReference type="Pfam" id="PF03880">
    <property type="entry name" value="DbpA"/>
    <property type="match status" value="1"/>
</dbReference>
<evidence type="ECO:0000259" key="9">
    <source>
        <dbReference type="PROSITE" id="PS51194"/>
    </source>
</evidence>
<dbReference type="Gene3D" id="3.30.70.330">
    <property type="match status" value="1"/>
</dbReference>
<dbReference type="GO" id="GO:0005524">
    <property type="term" value="F:ATP binding"/>
    <property type="evidence" value="ECO:0007669"/>
    <property type="project" value="UniProtKB-KW"/>
</dbReference>
<dbReference type="Gene3D" id="3.40.50.300">
    <property type="entry name" value="P-loop containing nucleotide triphosphate hydrolases"/>
    <property type="match status" value="2"/>
</dbReference>
<dbReference type="Proteomes" id="UP000022447">
    <property type="component" value="Unassembled WGS sequence"/>
</dbReference>
<dbReference type="PANTHER" id="PTHR47959:SF1">
    <property type="entry name" value="ATP-DEPENDENT RNA HELICASE DBPA"/>
    <property type="match status" value="1"/>
</dbReference>
<dbReference type="AlphaFoldDB" id="X7EIY0"/>
<evidence type="ECO:0000256" key="4">
    <source>
        <dbReference type="ARBA" id="ARBA00022840"/>
    </source>
</evidence>
<dbReference type="GO" id="GO:0003676">
    <property type="term" value="F:nucleic acid binding"/>
    <property type="evidence" value="ECO:0007669"/>
    <property type="project" value="InterPro"/>
</dbReference>
<feature type="domain" description="Helicase ATP-binding" evidence="8">
    <location>
        <begin position="25"/>
        <end position="201"/>
    </location>
</feature>
<dbReference type="InterPro" id="IPR011545">
    <property type="entry name" value="DEAD/DEAH_box_helicase_dom"/>
</dbReference>
<reference evidence="10 11" key="1">
    <citation type="submission" date="2014-01" db="EMBL/GenBank/DDBJ databases">
        <title>Roseivivax halodurans JCM 10272 Genome Sequencing.</title>
        <authorList>
            <person name="Lai Q."/>
            <person name="Li G."/>
            <person name="Shao Z."/>
        </authorList>
    </citation>
    <scope>NUCLEOTIDE SEQUENCE [LARGE SCALE GENOMIC DNA]</scope>
    <source>
        <strain evidence="10 11">JCM 10272</strain>
    </source>
</reference>
<dbReference type="PANTHER" id="PTHR47959">
    <property type="entry name" value="ATP-DEPENDENT RNA HELICASE RHLE-RELATED"/>
    <property type="match status" value="1"/>
</dbReference>
<feature type="domain" description="Helicase C-terminal" evidence="9">
    <location>
        <begin position="228"/>
        <end position="380"/>
    </location>
</feature>
<feature type="region of interest" description="Disordered" evidence="7">
    <location>
        <begin position="516"/>
        <end position="752"/>
    </location>
</feature>
<evidence type="ECO:0000313" key="10">
    <source>
        <dbReference type="EMBL" id="ETX15126.1"/>
    </source>
</evidence>
<dbReference type="InterPro" id="IPR050079">
    <property type="entry name" value="DEAD_box_RNA_helicase"/>
</dbReference>
<dbReference type="PROSITE" id="PS51194">
    <property type="entry name" value="HELICASE_CTER"/>
    <property type="match status" value="1"/>
</dbReference>
<dbReference type="PATRIC" id="fig|1449350.3.peg.1547"/>
<dbReference type="GO" id="GO:0003724">
    <property type="term" value="F:RNA helicase activity"/>
    <property type="evidence" value="ECO:0007669"/>
    <property type="project" value="TreeGrafter"/>
</dbReference>
<feature type="compositionally biased region" description="Basic and acidic residues" evidence="7">
    <location>
        <begin position="550"/>
        <end position="656"/>
    </location>
</feature>
<dbReference type="eggNOG" id="COG0513">
    <property type="taxonomic scope" value="Bacteria"/>
</dbReference>
<comment type="caution">
    <text evidence="10">The sequence shown here is derived from an EMBL/GenBank/DDBJ whole genome shotgun (WGS) entry which is preliminary data.</text>
</comment>
<dbReference type="SUPFAM" id="SSF52540">
    <property type="entry name" value="P-loop containing nucleoside triphosphate hydrolases"/>
    <property type="match status" value="1"/>
</dbReference>
<keyword evidence="4 6" id="KW-0067">ATP-binding</keyword>
<dbReference type="RefSeq" id="WP_037260558.1">
    <property type="nucleotide sequence ID" value="NZ_JALZ01000006.1"/>
</dbReference>
<dbReference type="GO" id="GO:0016787">
    <property type="term" value="F:hydrolase activity"/>
    <property type="evidence" value="ECO:0007669"/>
    <property type="project" value="UniProtKB-KW"/>
</dbReference>
<evidence type="ECO:0000259" key="8">
    <source>
        <dbReference type="PROSITE" id="PS51192"/>
    </source>
</evidence>
<feature type="compositionally biased region" description="Basic and acidic residues" evidence="7">
    <location>
        <begin position="741"/>
        <end position="752"/>
    </location>
</feature>
<evidence type="ECO:0000256" key="7">
    <source>
        <dbReference type="SAM" id="MobiDB-lite"/>
    </source>
</evidence>
<keyword evidence="1 6" id="KW-0547">Nucleotide-binding</keyword>
<evidence type="ECO:0000313" key="11">
    <source>
        <dbReference type="Proteomes" id="UP000022447"/>
    </source>
</evidence>
<evidence type="ECO:0000256" key="1">
    <source>
        <dbReference type="ARBA" id="ARBA00022741"/>
    </source>
</evidence>
<dbReference type="Pfam" id="PF00271">
    <property type="entry name" value="Helicase_C"/>
    <property type="match status" value="1"/>
</dbReference>
<evidence type="ECO:0000256" key="3">
    <source>
        <dbReference type="ARBA" id="ARBA00022806"/>
    </source>
</evidence>
<name>X7EIY0_9RHOB</name>
<dbReference type="STRING" id="1449350.OCH239_17725"/>
<dbReference type="EMBL" id="JALZ01000006">
    <property type="protein sequence ID" value="ETX15126.1"/>
    <property type="molecule type" value="Genomic_DNA"/>
</dbReference>
<dbReference type="InterPro" id="IPR044742">
    <property type="entry name" value="DEAD/DEAH_RhlB"/>
</dbReference>
<evidence type="ECO:0000256" key="6">
    <source>
        <dbReference type="RuleBase" id="RU000492"/>
    </source>
</evidence>
<dbReference type="SMART" id="SM00487">
    <property type="entry name" value="DEXDc"/>
    <property type="match status" value="1"/>
</dbReference>
<dbReference type="Pfam" id="PF00270">
    <property type="entry name" value="DEAD"/>
    <property type="match status" value="1"/>
</dbReference>
<protein>
    <submittedName>
        <fullName evidence="10">DEAD/DEAH box helicase</fullName>
    </submittedName>
</protein>
<sequence>MIKTLSDALSKRGYDTLTPVQEAVIDPDLVEADLLVSAQTGSGKTVGFGLAIGPTLLDDEETFGEAGAPLALIVAPTRELAFQVMRELSWLYEGANARVASCVGGMDMRDERRALERGAHIVVGTPGRLRDHIQRGSLDLSSIRAVVLDEADEMLDLGFREDLEYMLGEAPEDKRTLMFSATVPPMIAKLAEQYQHDAVRVNTVSERSQHADISYQALQVAQHDTENAIINLLRFHEAQNAIVFANTRATVNRLAARFGNRGFAVVTLSGELSQSERSNALQSMRDGRARVCIATDVAARGIDLPNLELVIHAELPSNGETLLHRSGRTGRAGRKGISAMVVPPKVAKKAERLLQSARITAEWMAPPSADEVRARDEERLLTDPVWAEEITEDEASFAGRLLAEHGPEAIVAAYLRLYRTKHSAPEELSDPAAAPVRKERAPFGPSVWFSLSVGRDDRAEPRWLLPILLRTGGLEKDAIGAIRVQKSETFVEVAEASAPALVSALGADGVLEEGLTAKRLDGVPDMGPSRPEGGRPPAKHRKGDGPRTGGPDRGEDKPRAKRWDDDKPKSKRWDDEKPRGRHEDGDAPRAKRWDDDKPRARREDGDAPRKKRWEDDKPRDRSRDEGKPRGKPWESDRPQGKREGFGKPGPRKDGGAAREGGPARKSPGDAPRKPGKDGAPQKRGGFGKPEGKFGKPEGKFGKPAGEGKFGKPAGKPKPRADASDTSKRFSPPKGAKAAPRKGGDQPPKRGRT</sequence>
<accession>X7EIY0</accession>
<dbReference type="InterPro" id="IPR001650">
    <property type="entry name" value="Helicase_C-like"/>
</dbReference>
<dbReference type="InterPro" id="IPR005580">
    <property type="entry name" value="DbpA/CsdA_RNA-bd_dom"/>
</dbReference>
<keyword evidence="11" id="KW-1185">Reference proteome</keyword>